<comment type="caution">
    <text evidence="2">The sequence shown here is derived from an EMBL/GenBank/DDBJ whole genome shotgun (WGS) entry which is preliminary data.</text>
</comment>
<feature type="compositionally biased region" description="Polar residues" evidence="1">
    <location>
        <begin position="9"/>
        <end position="25"/>
    </location>
</feature>
<reference evidence="2 3" key="1">
    <citation type="submission" date="2024-09" db="EMBL/GenBank/DDBJ databases">
        <title>Rethinking Asexuality: The Enigmatic Case of Functional Sexual Genes in Lepraria (Stereocaulaceae).</title>
        <authorList>
            <person name="Doellman M."/>
            <person name="Sun Y."/>
            <person name="Barcenas-Pena A."/>
            <person name="Lumbsch H.T."/>
            <person name="Grewe F."/>
        </authorList>
    </citation>
    <scope>NUCLEOTIDE SEQUENCE [LARGE SCALE GENOMIC DNA]</scope>
    <source>
        <strain evidence="2 3">Mercado 3170</strain>
    </source>
</reference>
<sequence length="134" mass="15300">MPDSGPEVSASSTKHSFMDTQTDKTLSFEKASRQASIDSATYHEHALPRVWRVETSKEQMHRTIRQCLQAASKSPIMLQRWQNERGRDQPYDNVGWVYSVGTPGQKQENGKGFRKLEEAKRRVPTQAPSKKPIE</sequence>
<accession>A0ABR4A0V6</accession>
<evidence type="ECO:0000313" key="2">
    <source>
        <dbReference type="EMBL" id="KAL2039500.1"/>
    </source>
</evidence>
<protein>
    <submittedName>
        <fullName evidence="2">Uncharacterized protein</fullName>
    </submittedName>
</protein>
<dbReference type="EMBL" id="JBEFKJ010000025">
    <property type="protein sequence ID" value="KAL2039500.1"/>
    <property type="molecule type" value="Genomic_DNA"/>
</dbReference>
<name>A0ABR4A0V6_9LECA</name>
<keyword evidence="3" id="KW-1185">Reference proteome</keyword>
<feature type="region of interest" description="Disordered" evidence="1">
    <location>
        <begin position="98"/>
        <end position="134"/>
    </location>
</feature>
<evidence type="ECO:0000313" key="3">
    <source>
        <dbReference type="Proteomes" id="UP001590950"/>
    </source>
</evidence>
<gene>
    <name evidence="2" type="ORF">N7G274_007772</name>
</gene>
<evidence type="ECO:0000256" key="1">
    <source>
        <dbReference type="SAM" id="MobiDB-lite"/>
    </source>
</evidence>
<organism evidence="2 3">
    <name type="scientific">Stereocaulon virgatum</name>
    <dbReference type="NCBI Taxonomy" id="373712"/>
    <lineage>
        <taxon>Eukaryota</taxon>
        <taxon>Fungi</taxon>
        <taxon>Dikarya</taxon>
        <taxon>Ascomycota</taxon>
        <taxon>Pezizomycotina</taxon>
        <taxon>Lecanoromycetes</taxon>
        <taxon>OSLEUM clade</taxon>
        <taxon>Lecanoromycetidae</taxon>
        <taxon>Lecanorales</taxon>
        <taxon>Lecanorineae</taxon>
        <taxon>Stereocaulaceae</taxon>
        <taxon>Stereocaulon</taxon>
    </lineage>
</organism>
<dbReference type="Proteomes" id="UP001590950">
    <property type="component" value="Unassembled WGS sequence"/>
</dbReference>
<feature type="region of interest" description="Disordered" evidence="1">
    <location>
        <begin position="1"/>
        <end position="35"/>
    </location>
</feature>
<feature type="compositionally biased region" description="Basic and acidic residues" evidence="1">
    <location>
        <begin position="108"/>
        <end position="121"/>
    </location>
</feature>
<proteinExistence type="predicted"/>